<evidence type="ECO:0000313" key="2">
    <source>
        <dbReference type="Proteomes" id="UP001302059"/>
    </source>
</evidence>
<comment type="caution">
    <text evidence="1">The sequence shown here is derived from an EMBL/GenBank/DDBJ whole genome shotgun (WGS) entry which is preliminary data.</text>
</comment>
<proteinExistence type="predicted"/>
<dbReference type="RefSeq" id="WP_285523331.1">
    <property type="nucleotide sequence ID" value="NZ_JASNGB010000077.1"/>
</dbReference>
<feature type="non-terminal residue" evidence="1">
    <location>
        <position position="1"/>
    </location>
</feature>
<dbReference type="EMBL" id="JASNGB010000077">
    <property type="protein sequence ID" value="MDL2344401.1"/>
    <property type="molecule type" value="Genomic_DNA"/>
</dbReference>
<dbReference type="Proteomes" id="UP001302059">
    <property type="component" value="Unassembled WGS sequence"/>
</dbReference>
<evidence type="ECO:0000313" key="1">
    <source>
        <dbReference type="EMBL" id="MDL2344401.1"/>
    </source>
</evidence>
<keyword evidence="2" id="KW-1185">Reference proteome</keyword>
<name>A0ABT7JH62_9DEIO</name>
<accession>A0ABT7JH62</accession>
<protein>
    <submittedName>
        <fullName evidence="1">Uncharacterized protein</fullName>
    </submittedName>
</protein>
<gene>
    <name evidence="1" type="ORF">QOL99_09565</name>
</gene>
<organism evidence="1 2">
    <name type="scientific">Deinococcus rhizophilus</name>
    <dbReference type="NCBI Taxonomy" id="3049544"/>
    <lineage>
        <taxon>Bacteria</taxon>
        <taxon>Thermotogati</taxon>
        <taxon>Deinococcota</taxon>
        <taxon>Deinococci</taxon>
        <taxon>Deinococcales</taxon>
        <taxon>Deinococcaceae</taxon>
        <taxon>Deinococcus</taxon>
    </lineage>
</organism>
<reference evidence="1 2" key="1">
    <citation type="submission" date="2023-05" db="EMBL/GenBank/DDBJ databases">
        <authorList>
            <person name="Gao F."/>
        </authorList>
    </citation>
    <scope>NUCLEOTIDE SEQUENCE [LARGE SCALE GENOMIC DNA]</scope>
    <source>
        <strain evidence="1 2">MIMF12</strain>
    </source>
</reference>
<sequence length="74" mass="7824">RGALAADPALTPFRPGVWREAGRALERGHPQPEAVLRTLHPGWEPGPWRVGDALVLLETAFPGTETGASGYAAP</sequence>